<protein>
    <submittedName>
        <fullName evidence="2">Uncharacterized protein</fullName>
    </submittedName>
</protein>
<dbReference type="SMART" id="SM00689">
    <property type="entry name" value="DM6"/>
    <property type="match status" value="1"/>
</dbReference>
<reference evidence="2 3" key="1">
    <citation type="submission" date="2023-10" db="EMBL/GenBank/DDBJ databases">
        <title>Genomes of two closely related lineages of the louse Polyplax serrata with different host specificities.</title>
        <authorList>
            <person name="Martinu J."/>
            <person name="Tarabai H."/>
            <person name="Stefka J."/>
            <person name="Hypsa V."/>
        </authorList>
    </citation>
    <scope>NUCLEOTIDE SEQUENCE [LARGE SCALE GENOMIC DNA]</scope>
    <source>
        <strain evidence="2">HR10_N</strain>
    </source>
</reference>
<dbReference type="EMBL" id="JAWJWE010000002">
    <property type="protein sequence ID" value="KAK6642639.1"/>
    <property type="molecule type" value="Genomic_DNA"/>
</dbReference>
<dbReference type="InterPro" id="IPR006611">
    <property type="entry name" value="DUF1431_DROsp"/>
</dbReference>
<evidence type="ECO:0000313" key="3">
    <source>
        <dbReference type="Proteomes" id="UP001372834"/>
    </source>
</evidence>
<dbReference type="Pfam" id="PF07248">
    <property type="entry name" value="DUF1431"/>
    <property type="match status" value="1"/>
</dbReference>
<feature type="region of interest" description="Disordered" evidence="1">
    <location>
        <begin position="355"/>
        <end position="378"/>
    </location>
</feature>
<sequence length="709" mass="80016">MASFRTGFKIFGELSIKQGLGRIRSFSEDRKPGRWLPEDQWAVRQPGSTCPEPCDKKKKPPKPSKSWLSVCKDPEVPLQCDVRHSNCPPPPVKSDGPWYSLDNLIPKKKQEKPPPLRCCREEMKRRELHGEEEEVCENIRDNNFVVHLKPDPATVCTKPEPCPAPVVTLCCPLPKELDIMLWCGQPSKDSARIAQKCQSDKLPYQEFRPQKVWKPMPFSLPNKAEQKSLQPCCNVGPIAYAEFKQVDVPKPLYTRYKSVELTDCNFLFCMIDAKCPDEEQTRDYGSCVAITSIPNPNCLPPDPRDACKEKECPTEKRIITAGSCRPVRLKNAPKYTFRPKPTKLIEKRVSKNPCAQNKTCDSRQEESDENDENDCSPIKSTGNCEPPKVLTGTLTKEPQCFERCVPLSDKPPKWMSVLCGPGVKATPLVPPENKPREPDTWCSETDGLKFYDSNNEGISPKPPPDPYKADVKLDEPCIPALIPEPITQLIEDVSPSEFRDRFVLMPESYNIKNMRVDEPGKVDSDPSTVEKFIEAKTAPSKKCSKSYPPMKENILYDLQRMCPSVSFDPSKLNAPCRKPVKPECPQPPKFCRSFSTLSPATFRNLTSPDFYKLQRRTECGDSSGKCKVRPLLPKPKECPEKPKPADCAEVTLPCCPKSRIPPSCSVRRPLPPCKKKLPPQPSFSECSKDPPPCPKMTECNCWEKKPPKK</sequence>
<comment type="caution">
    <text evidence="2">The sequence shown here is derived from an EMBL/GenBank/DDBJ whole genome shotgun (WGS) entry which is preliminary data.</text>
</comment>
<gene>
    <name evidence="2" type="ORF">RUM43_004141</name>
</gene>
<proteinExistence type="predicted"/>
<accession>A0AAN8XL06</accession>
<organism evidence="2 3">
    <name type="scientific">Polyplax serrata</name>
    <name type="common">Common mouse louse</name>
    <dbReference type="NCBI Taxonomy" id="468196"/>
    <lineage>
        <taxon>Eukaryota</taxon>
        <taxon>Metazoa</taxon>
        <taxon>Ecdysozoa</taxon>
        <taxon>Arthropoda</taxon>
        <taxon>Hexapoda</taxon>
        <taxon>Insecta</taxon>
        <taxon>Pterygota</taxon>
        <taxon>Neoptera</taxon>
        <taxon>Paraneoptera</taxon>
        <taxon>Psocodea</taxon>
        <taxon>Troctomorpha</taxon>
        <taxon>Phthiraptera</taxon>
        <taxon>Anoplura</taxon>
        <taxon>Polyplacidae</taxon>
        <taxon>Polyplax</taxon>
    </lineage>
</organism>
<dbReference type="AlphaFoldDB" id="A0AAN8XL06"/>
<evidence type="ECO:0000256" key="1">
    <source>
        <dbReference type="SAM" id="MobiDB-lite"/>
    </source>
</evidence>
<evidence type="ECO:0000313" key="2">
    <source>
        <dbReference type="EMBL" id="KAK6642639.1"/>
    </source>
</evidence>
<name>A0AAN8XL06_POLSC</name>
<feature type="region of interest" description="Disordered" evidence="1">
    <location>
        <begin position="28"/>
        <end position="67"/>
    </location>
</feature>
<dbReference type="Proteomes" id="UP001372834">
    <property type="component" value="Unassembled WGS sequence"/>
</dbReference>